<feature type="transmembrane region" description="Helical" evidence="1">
    <location>
        <begin position="51"/>
        <end position="72"/>
    </location>
</feature>
<reference evidence="2 3" key="1">
    <citation type="submission" date="2013-08" db="EMBL/GenBank/DDBJ databases">
        <authorList>
            <person name="Huang J."/>
            <person name="Wang G."/>
        </authorList>
    </citation>
    <scope>NUCLEOTIDE SEQUENCE [LARGE SCALE GENOMIC DNA]</scope>
    <source>
        <strain evidence="2 3">BH030004</strain>
    </source>
</reference>
<comment type="caution">
    <text evidence="2">The sequence shown here is derived from an EMBL/GenBank/DDBJ whole genome shotgun (WGS) entry which is preliminary data.</text>
</comment>
<dbReference type="RefSeq" id="WP_027447744.1">
    <property type="nucleotide sequence ID" value="NZ_AULJ01000092.1"/>
</dbReference>
<protein>
    <submittedName>
        <fullName evidence="2">Uncharacterized protein</fullName>
    </submittedName>
</protein>
<dbReference type="STRING" id="1385511.GCA_000425225_04299"/>
<dbReference type="Proteomes" id="UP000030403">
    <property type="component" value="Unassembled WGS sequence"/>
</dbReference>
<evidence type="ECO:0000256" key="1">
    <source>
        <dbReference type="SAM" id="Phobius"/>
    </source>
</evidence>
<feature type="transmembrane region" description="Helical" evidence="1">
    <location>
        <begin position="20"/>
        <end position="45"/>
    </location>
</feature>
<keyword evidence="1" id="KW-0812">Transmembrane</keyword>
<dbReference type="AlphaFoldDB" id="A0A0A5FQR3"/>
<name>A0A0A5FQR3_9BACI</name>
<evidence type="ECO:0000313" key="2">
    <source>
        <dbReference type="EMBL" id="KGX83106.1"/>
    </source>
</evidence>
<dbReference type="EMBL" id="AVPF01000161">
    <property type="protein sequence ID" value="KGX83106.1"/>
    <property type="molecule type" value="Genomic_DNA"/>
</dbReference>
<dbReference type="OrthoDB" id="2974573at2"/>
<keyword evidence="1" id="KW-0472">Membrane</keyword>
<gene>
    <name evidence="2" type="ORF">N783_06860</name>
</gene>
<evidence type="ECO:0000313" key="3">
    <source>
        <dbReference type="Proteomes" id="UP000030403"/>
    </source>
</evidence>
<organism evidence="2 3">
    <name type="scientific">Pontibacillus marinus BH030004 = DSM 16465</name>
    <dbReference type="NCBI Taxonomy" id="1385511"/>
    <lineage>
        <taxon>Bacteria</taxon>
        <taxon>Bacillati</taxon>
        <taxon>Bacillota</taxon>
        <taxon>Bacilli</taxon>
        <taxon>Bacillales</taxon>
        <taxon>Bacillaceae</taxon>
        <taxon>Pontibacillus</taxon>
    </lineage>
</organism>
<keyword evidence="1" id="KW-1133">Transmembrane helix</keyword>
<sequence>MIDHNKRMLKWERTRKVRKWKYVTFGTMASAVVCFITLLVLSFLFKDELRLTYYIFQSIIVGLSATITSWLVGERRYKRLMNSDRH</sequence>
<accession>A0A0A5FQR3</accession>
<proteinExistence type="predicted"/>
<keyword evidence="3" id="KW-1185">Reference proteome</keyword>